<dbReference type="CDD" id="cd00067">
    <property type="entry name" value="GAL4"/>
    <property type="match status" value="1"/>
</dbReference>
<feature type="compositionally biased region" description="Polar residues" evidence="2">
    <location>
        <begin position="1"/>
        <end position="11"/>
    </location>
</feature>
<feature type="region of interest" description="Disordered" evidence="2">
    <location>
        <begin position="1"/>
        <end position="21"/>
    </location>
</feature>
<gene>
    <name evidence="4" type="ORF">FALBO_12918</name>
</gene>
<keyword evidence="1" id="KW-0539">Nucleus</keyword>
<dbReference type="PANTHER" id="PTHR47784:SF5">
    <property type="entry name" value="STEROL UPTAKE CONTROL PROTEIN 2"/>
    <property type="match status" value="1"/>
</dbReference>
<dbReference type="PROSITE" id="PS00463">
    <property type="entry name" value="ZN2_CY6_FUNGAL_1"/>
    <property type="match status" value="1"/>
</dbReference>
<feature type="region of interest" description="Disordered" evidence="2">
    <location>
        <begin position="64"/>
        <end position="87"/>
    </location>
</feature>
<dbReference type="GO" id="GO:0001228">
    <property type="term" value="F:DNA-binding transcription activator activity, RNA polymerase II-specific"/>
    <property type="evidence" value="ECO:0007669"/>
    <property type="project" value="TreeGrafter"/>
</dbReference>
<accession>A0A8H4P7J9</accession>
<evidence type="ECO:0000259" key="3">
    <source>
        <dbReference type="PROSITE" id="PS50048"/>
    </source>
</evidence>
<dbReference type="EMBL" id="JAADYS010001973">
    <property type="protein sequence ID" value="KAF4460308.1"/>
    <property type="molecule type" value="Genomic_DNA"/>
</dbReference>
<dbReference type="InterPro" id="IPR001138">
    <property type="entry name" value="Zn2Cys6_DnaBD"/>
</dbReference>
<dbReference type="AlphaFoldDB" id="A0A8H4P7J9"/>
<evidence type="ECO:0000256" key="2">
    <source>
        <dbReference type="SAM" id="MobiDB-lite"/>
    </source>
</evidence>
<evidence type="ECO:0000313" key="5">
    <source>
        <dbReference type="Proteomes" id="UP000554235"/>
    </source>
</evidence>
<reference evidence="4 5" key="1">
    <citation type="submission" date="2020-01" db="EMBL/GenBank/DDBJ databases">
        <title>Identification and distribution of gene clusters putatively required for synthesis of sphingolipid metabolism inhibitors in phylogenetically diverse species of the filamentous fungus Fusarium.</title>
        <authorList>
            <person name="Kim H.-S."/>
            <person name="Busman M."/>
            <person name="Brown D.W."/>
            <person name="Divon H."/>
            <person name="Uhlig S."/>
            <person name="Proctor R.H."/>
        </authorList>
    </citation>
    <scope>NUCLEOTIDE SEQUENCE [LARGE SCALE GENOMIC DNA]</scope>
    <source>
        <strain evidence="4 5">NRRL 20459</strain>
    </source>
</reference>
<organism evidence="4 5">
    <name type="scientific">Fusarium albosuccineum</name>
    <dbReference type="NCBI Taxonomy" id="1237068"/>
    <lineage>
        <taxon>Eukaryota</taxon>
        <taxon>Fungi</taxon>
        <taxon>Dikarya</taxon>
        <taxon>Ascomycota</taxon>
        <taxon>Pezizomycotina</taxon>
        <taxon>Sordariomycetes</taxon>
        <taxon>Hypocreomycetidae</taxon>
        <taxon>Hypocreales</taxon>
        <taxon>Nectriaceae</taxon>
        <taxon>Fusarium</taxon>
        <taxon>Fusarium decemcellulare species complex</taxon>
    </lineage>
</organism>
<dbReference type="PROSITE" id="PS50048">
    <property type="entry name" value="ZN2_CY6_FUNGAL_2"/>
    <property type="match status" value="1"/>
</dbReference>
<comment type="caution">
    <text evidence="4">The sequence shown here is derived from an EMBL/GenBank/DDBJ whole genome shotgun (WGS) entry which is preliminary data.</text>
</comment>
<dbReference type="Proteomes" id="UP000554235">
    <property type="component" value="Unassembled WGS sequence"/>
</dbReference>
<dbReference type="SMART" id="SM00066">
    <property type="entry name" value="GAL4"/>
    <property type="match status" value="1"/>
</dbReference>
<feature type="domain" description="Zn(2)-C6 fungal-type" evidence="3">
    <location>
        <begin position="30"/>
        <end position="60"/>
    </location>
</feature>
<dbReference type="InterPro" id="IPR021858">
    <property type="entry name" value="Fun_TF"/>
</dbReference>
<dbReference type="PANTHER" id="PTHR47784">
    <property type="entry name" value="STEROL UPTAKE CONTROL PROTEIN 2"/>
    <property type="match status" value="1"/>
</dbReference>
<dbReference type="Pfam" id="PF00172">
    <property type="entry name" value="Zn_clus"/>
    <property type="match status" value="1"/>
</dbReference>
<sequence length="396" mass="45288">MEHLDSSNLSAQEPVKKRPAKLFHKKSRTGCQRCRARRVKCDEAKPICSHCTRLELACIYDRAKSPSDSKRSSPSASNEAEVIADPPESEARRKLELRLFHHFMSEAGPSLAVDDISYNFWVPILTKKALESNSLLYALCMVSALHSALFSENTDEEAADTCRMYLNMAIREHHKDVAEMSRENIDYICLTSSMLRLYGYVRLQERSLQPYTPPIDWLRMLGSSTSVFRRAWDIVDKDPESVAFNMINTVADYLDDNENEEFRRDLMHLMSREEPHELEESWDDEIEAGYAGALGLIGGIWKSMQKRDPAGSVGRRVIVFPMLVHKRFADLVVEQRPRALVILAHYFALLSMLRSMWWIGDAGSREVRAIVDAVPPEWQGHLSWPKQILDGQIVFG</sequence>
<dbReference type="Pfam" id="PF11951">
    <property type="entry name" value="Fungal_trans_2"/>
    <property type="match status" value="1"/>
</dbReference>
<dbReference type="OrthoDB" id="3546279at2759"/>
<evidence type="ECO:0000313" key="4">
    <source>
        <dbReference type="EMBL" id="KAF4460308.1"/>
    </source>
</evidence>
<dbReference type="Gene3D" id="4.10.240.10">
    <property type="entry name" value="Zn(2)-C6 fungal-type DNA-binding domain"/>
    <property type="match status" value="1"/>
</dbReference>
<protein>
    <submittedName>
        <fullName evidence="4">C6 finger domain-containing</fullName>
    </submittedName>
</protein>
<dbReference type="GO" id="GO:0008270">
    <property type="term" value="F:zinc ion binding"/>
    <property type="evidence" value="ECO:0007669"/>
    <property type="project" value="InterPro"/>
</dbReference>
<keyword evidence="5" id="KW-1185">Reference proteome</keyword>
<proteinExistence type="predicted"/>
<dbReference type="InterPro" id="IPR053157">
    <property type="entry name" value="Sterol_Uptake_Regulator"/>
</dbReference>
<dbReference type="InterPro" id="IPR036864">
    <property type="entry name" value="Zn2-C6_fun-type_DNA-bd_sf"/>
</dbReference>
<name>A0A8H4P7J9_9HYPO</name>
<evidence type="ECO:0000256" key="1">
    <source>
        <dbReference type="ARBA" id="ARBA00023242"/>
    </source>
</evidence>
<dbReference type="SUPFAM" id="SSF57701">
    <property type="entry name" value="Zn2/Cys6 DNA-binding domain"/>
    <property type="match status" value="1"/>
</dbReference>